<dbReference type="PANTHER" id="PTHR43002">
    <property type="entry name" value="GLYCOGEN DEBRANCHING ENZYME"/>
    <property type="match status" value="1"/>
</dbReference>
<dbReference type="InterPro" id="IPR011837">
    <property type="entry name" value="Glycogen_debranch_GlgX"/>
</dbReference>
<dbReference type="EMBL" id="JNSK01000028">
    <property type="protein sequence ID" value="KGA18242.1"/>
    <property type="molecule type" value="Genomic_DNA"/>
</dbReference>
<dbReference type="InterPro" id="IPR017853">
    <property type="entry name" value="GH"/>
</dbReference>
<dbReference type="InterPro" id="IPR013783">
    <property type="entry name" value="Ig-like_fold"/>
</dbReference>
<name>A0A094Q4B8_9ZZZZ</name>
<dbReference type="CDD" id="cd02856">
    <property type="entry name" value="E_set_GDE_Isoamylase_N"/>
    <property type="match status" value="1"/>
</dbReference>
<dbReference type="SUPFAM" id="SSF81296">
    <property type="entry name" value="E set domains"/>
    <property type="match status" value="1"/>
</dbReference>
<protein>
    <recommendedName>
        <fullName evidence="4">Glycosyl hydrolase family 13 catalytic domain-containing protein</fullName>
    </recommendedName>
</protein>
<evidence type="ECO:0000256" key="2">
    <source>
        <dbReference type="ARBA" id="ARBA00022801"/>
    </source>
</evidence>
<dbReference type="InterPro" id="IPR004193">
    <property type="entry name" value="Glyco_hydro_13_N"/>
</dbReference>
<comment type="similarity">
    <text evidence="1">Belongs to the glycosyl hydrolase 13 family.</text>
</comment>
<dbReference type="SUPFAM" id="SSF51011">
    <property type="entry name" value="Glycosyl hydrolase domain"/>
    <property type="match status" value="1"/>
</dbReference>
<dbReference type="AlphaFoldDB" id="A0A094Q4B8"/>
<dbReference type="InterPro" id="IPR013780">
    <property type="entry name" value="Glyco_hydro_b"/>
</dbReference>
<dbReference type="InterPro" id="IPR044505">
    <property type="entry name" value="GlgX_Isoamylase_N_E_set"/>
</dbReference>
<dbReference type="NCBIfam" id="TIGR02100">
    <property type="entry name" value="glgX_debranch"/>
    <property type="match status" value="1"/>
</dbReference>
<evidence type="ECO:0000256" key="1">
    <source>
        <dbReference type="ARBA" id="ARBA00008061"/>
    </source>
</evidence>
<comment type="caution">
    <text evidence="5">The sequence shown here is derived from an EMBL/GenBank/DDBJ whole genome shotgun (WGS) entry which is preliminary data.</text>
</comment>
<organism evidence="5">
    <name type="scientific">freshwater metagenome</name>
    <dbReference type="NCBI Taxonomy" id="449393"/>
    <lineage>
        <taxon>unclassified sequences</taxon>
        <taxon>metagenomes</taxon>
        <taxon>ecological metagenomes</taxon>
    </lineage>
</organism>
<dbReference type="GO" id="GO:0005980">
    <property type="term" value="P:glycogen catabolic process"/>
    <property type="evidence" value="ECO:0007669"/>
    <property type="project" value="InterPro"/>
</dbReference>
<sequence>MLPADPRYLGATVTEEGTNFAIWTSGADAVELCLFDEVNGELVESRYSLSHRNGPIWHGYLAGVRPGQKYGYRIHGPWMPVQNLRFNPAKLLIDPYAHSITDDLQYVPEIYGHQSKDGYGNGDLTIRDIRDSAGHVPFSVVTDHKPRHIERIDHRWAHTYIYEAHVNGLTANNLEIPAEERGTYKALGHPSTIAHLKDLGITALELLPIQAFITEPSTAERGRENYWGYNTLSFNAPHPKYAATDDAVNELQWAVSQLHHAGIEVILDVVYNHTAEAGIGGPTLSFRGIDNRAWYRHDQESNYLDLTGCGNTLAAAKPFSVRFIVDSLRWWTDVIGVDGFRFDLATALFRDEGASYSSLFAAITAEPILRDRKMIAEPWDVTRYGLGEFSYPWREWNDFFRDSVRQFWLGDLARGYGEGVSDIASAISGSSEIFYHRGPTASINFISAHDGFTLRDLVSYNEKHNEINGEDNRDGHSSNKSWNVGVEGETEDLGIIHIRQSLKKSIAATLLLSAGVPMINMGDEVNRTQSGCNNGYSLSGSENPWAQPWDLDDAAKDMQDAFRELINIRKTYLSDVTSKFFTGEVDLGTQRKDLAWFNLTGEEMIDHHWQNSETRTLSVYIEVNSEHALLLNFNSDRIDHEFTLPADHWATAYRCIFDASKVTATYEPIIAQPGSTIKVPEHTAQIWLVTR</sequence>
<dbReference type="Gene3D" id="2.60.40.1180">
    <property type="entry name" value="Golgi alpha-mannosidase II"/>
    <property type="match status" value="1"/>
</dbReference>
<dbReference type="InterPro" id="IPR014756">
    <property type="entry name" value="Ig_E-set"/>
</dbReference>
<dbReference type="Gene3D" id="2.60.40.10">
    <property type="entry name" value="Immunoglobulins"/>
    <property type="match status" value="1"/>
</dbReference>
<dbReference type="GO" id="GO:0004135">
    <property type="term" value="F:amylo-alpha-1,6-glucosidase activity"/>
    <property type="evidence" value="ECO:0007669"/>
    <property type="project" value="InterPro"/>
</dbReference>
<dbReference type="SUPFAM" id="SSF51445">
    <property type="entry name" value="(Trans)glycosidases"/>
    <property type="match status" value="1"/>
</dbReference>
<feature type="domain" description="Glycosyl hydrolase family 13 catalytic" evidence="4">
    <location>
        <begin position="109"/>
        <end position="563"/>
    </location>
</feature>
<dbReference type="Gene3D" id="3.20.20.80">
    <property type="entry name" value="Glycosidases"/>
    <property type="match status" value="1"/>
</dbReference>
<dbReference type="CDD" id="cd11326">
    <property type="entry name" value="AmyAc_Glg_debranch"/>
    <property type="match status" value="1"/>
</dbReference>
<evidence type="ECO:0000259" key="4">
    <source>
        <dbReference type="SMART" id="SM00642"/>
    </source>
</evidence>
<dbReference type="Pfam" id="PF00128">
    <property type="entry name" value="Alpha-amylase"/>
    <property type="match status" value="1"/>
</dbReference>
<dbReference type="Pfam" id="PF02922">
    <property type="entry name" value="CBM_48"/>
    <property type="match status" value="1"/>
</dbReference>
<dbReference type="SMART" id="SM00642">
    <property type="entry name" value="Aamy"/>
    <property type="match status" value="1"/>
</dbReference>
<dbReference type="InterPro" id="IPR006047">
    <property type="entry name" value="GH13_cat_dom"/>
</dbReference>
<evidence type="ECO:0000313" key="5">
    <source>
        <dbReference type="EMBL" id="KGA18242.1"/>
    </source>
</evidence>
<gene>
    <name evidence="5" type="ORF">GM50_9365</name>
</gene>
<reference evidence="5" key="1">
    <citation type="submission" date="2014-05" db="EMBL/GenBank/DDBJ databases">
        <title>Key roles for freshwater Actinobacteria revealed by deep metagenomic sequencing.</title>
        <authorList>
            <person name="Ghai R."/>
            <person name="Mizuno C.M."/>
            <person name="Picazo A."/>
            <person name="Camacho A."/>
            <person name="Rodriguez-Valera F."/>
        </authorList>
    </citation>
    <scope>NUCLEOTIDE SEQUENCE</scope>
</reference>
<proteinExistence type="inferred from homology"/>
<keyword evidence="2" id="KW-0378">Hydrolase</keyword>
<evidence type="ECO:0000256" key="3">
    <source>
        <dbReference type="ARBA" id="ARBA00023295"/>
    </source>
</evidence>
<accession>A0A094Q4B8</accession>
<keyword evidence="3" id="KW-0326">Glycosidase</keyword>